<gene>
    <name evidence="1" type="ORF">UT17_C0010G0004</name>
</gene>
<dbReference type="Proteomes" id="UP000034774">
    <property type="component" value="Unassembled WGS sequence"/>
</dbReference>
<reference evidence="1 2" key="1">
    <citation type="journal article" date="2015" name="Nature">
        <title>rRNA introns, odd ribosomes, and small enigmatic genomes across a large radiation of phyla.</title>
        <authorList>
            <person name="Brown C.T."/>
            <person name="Hug L.A."/>
            <person name="Thomas B.C."/>
            <person name="Sharon I."/>
            <person name="Castelle C.J."/>
            <person name="Singh A."/>
            <person name="Wilkins M.J."/>
            <person name="Williams K.H."/>
            <person name="Banfield J.F."/>
        </authorList>
    </citation>
    <scope>NUCLEOTIDE SEQUENCE [LARGE SCALE GENOMIC DNA]</scope>
</reference>
<comment type="caution">
    <text evidence="1">The sequence shown here is derived from an EMBL/GenBank/DDBJ whole genome shotgun (WGS) entry which is preliminary data.</text>
</comment>
<dbReference type="InterPro" id="IPR029033">
    <property type="entry name" value="His_PPase_superfam"/>
</dbReference>
<dbReference type="InterPro" id="IPR013078">
    <property type="entry name" value="His_Pase_superF_clade-1"/>
</dbReference>
<proteinExistence type="predicted"/>
<dbReference type="Gene3D" id="3.40.50.1240">
    <property type="entry name" value="Phosphoglycerate mutase-like"/>
    <property type="match status" value="1"/>
</dbReference>
<protein>
    <submittedName>
        <fullName evidence="1">Phosphoglycerate mutase</fullName>
    </submittedName>
</protein>
<evidence type="ECO:0000313" key="1">
    <source>
        <dbReference type="EMBL" id="KKQ91370.1"/>
    </source>
</evidence>
<name>A0A0G0LTR1_9BACT</name>
<dbReference type="AlphaFoldDB" id="A0A0G0LTR1"/>
<accession>A0A0G0LTR1</accession>
<dbReference type="Pfam" id="PF00300">
    <property type="entry name" value="His_Phos_1"/>
    <property type="match status" value="1"/>
</dbReference>
<dbReference type="SUPFAM" id="SSF53254">
    <property type="entry name" value="Phosphoglycerate mutase-like"/>
    <property type="match status" value="1"/>
</dbReference>
<sequence length="187" mass="21515">MSKLYFITHPSVHIVKVLPIDQWGLSSKGINEVKRLLKLSFWNEISIIYSSPEKKAIQTAELISREYGIKIFTRDNLSEVDRSSTGFMEYGKYLDVVRNFYKHPKESIQGWESAAVASKRIFKDIAQIMSKHKNKSIVVIGHGATGTLLACSLLNKEPDFAEDTQGTGRYMIIDWNKRQLVQKWLKY</sequence>
<dbReference type="EMBL" id="LBVU01000010">
    <property type="protein sequence ID" value="KKQ91370.1"/>
    <property type="molecule type" value="Genomic_DNA"/>
</dbReference>
<dbReference type="STRING" id="1618572.UT17_C0010G0004"/>
<dbReference type="CDD" id="cd07067">
    <property type="entry name" value="HP_PGM_like"/>
    <property type="match status" value="1"/>
</dbReference>
<organism evidence="1 2">
    <name type="scientific">Candidatus Woesebacteria bacterium GW2011_GWB1_39_10</name>
    <dbReference type="NCBI Taxonomy" id="1618572"/>
    <lineage>
        <taxon>Bacteria</taxon>
        <taxon>Candidatus Woeseibacteriota</taxon>
    </lineage>
</organism>
<evidence type="ECO:0000313" key="2">
    <source>
        <dbReference type="Proteomes" id="UP000034774"/>
    </source>
</evidence>